<dbReference type="PANTHER" id="PTHR28523">
    <property type="entry name" value="CYTOCHROME C OXIDASE ASSEMBLY FACTOR 1"/>
    <property type="match status" value="1"/>
</dbReference>
<evidence type="ECO:0000313" key="2">
    <source>
        <dbReference type="Proteomes" id="UP000037136"/>
    </source>
</evidence>
<dbReference type="EMBL" id="LAZP02000046">
    <property type="protein sequence ID" value="PFH61991.1"/>
    <property type="molecule type" value="Genomic_DNA"/>
</dbReference>
<dbReference type="STRING" id="268505.A0A2A9PLR8"/>
<comment type="caution">
    <text evidence="1">The sequence shown here is derived from an EMBL/GenBank/DDBJ whole genome shotgun (WGS) entry which is preliminary data.</text>
</comment>
<gene>
    <name evidence="1" type="ORF">XA68_15533</name>
</gene>
<dbReference type="GO" id="GO:0005743">
    <property type="term" value="C:mitochondrial inner membrane"/>
    <property type="evidence" value="ECO:0007669"/>
    <property type="project" value="TreeGrafter"/>
</dbReference>
<dbReference type="InterPro" id="IPR042432">
    <property type="entry name" value="Coa1_fungi"/>
</dbReference>
<dbReference type="PANTHER" id="PTHR28523:SF1">
    <property type="entry name" value="CYTOCHROME C OXIDASE ASSEMBLY FACTOR 1"/>
    <property type="match status" value="1"/>
</dbReference>
<protein>
    <recommendedName>
        <fullName evidence="3">DUF1783-domain-containing protein</fullName>
    </recommendedName>
</protein>
<proteinExistence type="predicted"/>
<dbReference type="GO" id="GO:0033617">
    <property type="term" value="P:mitochondrial respiratory chain complex IV assembly"/>
    <property type="evidence" value="ECO:0007669"/>
    <property type="project" value="InterPro"/>
</dbReference>
<evidence type="ECO:0008006" key="3">
    <source>
        <dbReference type="Google" id="ProtNLM"/>
    </source>
</evidence>
<organism evidence="1 2">
    <name type="scientific">Ophiocordyceps unilateralis</name>
    <name type="common">Zombie-ant fungus</name>
    <name type="synonym">Torrubia unilateralis</name>
    <dbReference type="NCBI Taxonomy" id="268505"/>
    <lineage>
        <taxon>Eukaryota</taxon>
        <taxon>Fungi</taxon>
        <taxon>Dikarya</taxon>
        <taxon>Ascomycota</taxon>
        <taxon>Pezizomycotina</taxon>
        <taxon>Sordariomycetes</taxon>
        <taxon>Hypocreomycetidae</taxon>
        <taxon>Hypocreales</taxon>
        <taxon>Ophiocordycipitaceae</taxon>
        <taxon>Ophiocordyceps</taxon>
    </lineage>
</organism>
<dbReference type="OrthoDB" id="2100652at2759"/>
<reference evidence="1 2" key="1">
    <citation type="journal article" date="2015" name="BMC Genomics">
        <title>Gene expression during zombie ant biting behavior reflects the complexity underlying fungal parasitic behavioral manipulation.</title>
        <authorList>
            <person name="de Bekker C."/>
            <person name="Ohm R.A."/>
            <person name="Loreto R.G."/>
            <person name="Sebastian A."/>
            <person name="Albert I."/>
            <person name="Merrow M."/>
            <person name="Brachmann A."/>
            <person name="Hughes D.P."/>
        </authorList>
    </citation>
    <scope>NUCLEOTIDE SEQUENCE [LARGE SCALE GENOMIC DNA]</scope>
    <source>
        <strain evidence="1 2">SC16a</strain>
    </source>
</reference>
<accession>A0A2A9PLR8</accession>
<dbReference type="AlphaFoldDB" id="A0A2A9PLR8"/>
<reference evidence="1 2" key="2">
    <citation type="journal article" date="2017" name="Sci. Rep.">
        <title>Ant-infecting Ophiocordyceps genomes reveal a high diversity of potential behavioral manipulation genes and a possible major role for enterotoxins.</title>
        <authorList>
            <person name="de Bekker C."/>
            <person name="Ohm R.A."/>
            <person name="Evans H.C."/>
            <person name="Brachmann A."/>
            <person name="Hughes D.P."/>
        </authorList>
    </citation>
    <scope>NUCLEOTIDE SEQUENCE [LARGE SCALE GENOMIC DNA]</scope>
    <source>
        <strain evidence="1 2">SC16a</strain>
    </source>
</reference>
<dbReference type="Proteomes" id="UP000037136">
    <property type="component" value="Unassembled WGS sequence"/>
</dbReference>
<keyword evidence="2" id="KW-1185">Reference proteome</keyword>
<dbReference type="InterPro" id="IPR014807">
    <property type="entry name" value="Coa1"/>
</dbReference>
<dbReference type="Pfam" id="PF08695">
    <property type="entry name" value="Coa1"/>
    <property type="match status" value="1"/>
</dbReference>
<name>A0A2A9PLR8_OPHUN</name>
<evidence type="ECO:0000313" key="1">
    <source>
        <dbReference type="EMBL" id="PFH61991.1"/>
    </source>
</evidence>
<sequence>MACRRPTQVWIMVMARRWMMSAAPNKRNGPLMTRRADRKLPDLTQIRPPTWRRTLPLFILTMTVSALAIFNYQKTTSPVVSAALYALRTSPRARALLGHDIYFRRAVPWIRGELNTRIGSIDIRFAVKGHRNHGLVRFAAHRPPGRLASSPLVTDLWLLTVVAESGQEVTVDLLAEGAGHPLGHLLAGDEPGLVGEGVEAEETRGFRQQSRLGR</sequence>